<organism evidence="5 6">
    <name type="scientific">Caldalkalibacillus thermarum (strain TA2.A1)</name>
    <dbReference type="NCBI Taxonomy" id="986075"/>
    <lineage>
        <taxon>Bacteria</taxon>
        <taxon>Bacillati</taxon>
        <taxon>Bacillota</taxon>
        <taxon>Bacilli</taxon>
        <taxon>Bacillales</taxon>
        <taxon>Bacillaceae</taxon>
        <taxon>Caldalkalibacillus</taxon>
    </lineage>
</organism>
<keyword evidence="2" id="KW-0560">Oxidoreductase</keyword>
<name>F5L361_CALTT</name>
<accession>F5L361</accession>
<dbReference type="SUPFAM" id="SSF52518">
    <property type="entry name" value="Thiamin diphosphate-binding fold (THDP-binding)"/>
    <property type="match status" value="1"/>
</dbReference>
<sequence>MGMNVLEQAKRFRVKNQPSQSFQQASVSRSLTLVQAVTDGLRTMMREDETVLLLGEDIGRNGGVFRATDGLIDEFGEERVIDTPLAESGIIGTSIGLALNGYKPVAEIQFLGFIYPGFEQIVSHAARIRMRTCGRYSVPLVIRAPYGAGIRAPELHSDSTESFFFHVPGLKVVVPSNPYDAKGLLIASIEDPDPVLFLEPMKSYRAQRQEVPADKYTVELGKAKRVREGDDVTVIAWGNMVRPAMEAAEQAAREKDYQADVIDLRTLYPLDYDTIIRSVKKTGRVVIVHEAHRSGGVGAEIIALINDKALLYLRSPIERVTGFDVHVPLFTLEDDYLPSPARIRDAIERVMTF</sequence>
<evidence type="ECO:0000259" key="4">
    <source>
        <dbReference type="SMART" id="SM00861"/>
    </source>
</evidence>
<dbReference type="GO" id="GO:0016491">
    <property type="term" value="F:oxidoreductase activity"/>
    <property type="evidence" value="ECO:0007669"/>
    <property type="project" value="UniProtKB-KW"/>
</dbReference>
<dbReference type="Pfam" id="PF02780">
    <property type="entry name" value="Transketolase_C"/>
    <property type="match status" value="1"/>
</dbReference>
<dbReference type="InterPro" id="IPR029061">
    <property type="entry name" value="THDP-binding"/>
</dbReference>
<dbReference type="SUPFAM" id="SSF52922">
    <property type="entry name" value="TK C-terminal domain-like"/>
    <property type="match status" value="1"/>
</dbReference>
<protein>
    <submittedName>
        <fullName evidence="5">Transketolase central region</fullName>
    </submittedName>
</protein>
<proteinExistence type="predicted"/>
<gene>
    <name evidence="5" type="ORF">CathTA2_0223</name>
</gene>
<evidence type="ECO:0000256" key="2">
    <source>
        <dbReference type="ARBA" id="ARBA00023002"/>
    </source>
</evidence>
<dbReference type="InterPro" id="IPR009014">
    <property type="entry name" value="Transketo_C/PFOR_II"/>
</dbReference>
<reference evidence="5 6" key="1">
    <citation type="journal article" date="2011" name="J. Bacteriol.">
        <title>Draft genome sequence of the thermoalkaliphilic Caldalkalibacillus thermarum strain TA2.A1.</title>
        <authorList>
            <person name="Kalamorz F."/>
            <person name="Keis S."/>
            <person name="McMillan D.G."/>
            <person name="Olsson K."/>
            <person name="Stanton J.A."/>
            <person name="Stockwell P."/>
            <person name="Black M.A."/>
            <person name="Klingeman D.M."/>
            <person name="Land M.L."/>
            <person name="Han C.S."/>
            <person name="Martin S.L."/>
            <person name="Becher S.A."/>
            <person name="Peddie C.J."/>
            <person name="Morgan H.W."/>
            <person name="Matthies D."/>
            <person name="Preiss L."/>
            <person name="Meier T."/>
            <person name="Brown S.D."/>
            <person name="Cook G.M."/>
        </authorList>
    </citation>
    <scope>NUCLEOTIDE SEQUENCE [LARGE SCALE GENOMIC DNA]</scope>
    <source>
        <strain evidence="5 6">TA2.A1</strain>
    </source>
</reference>
<dbReference type="RefSeq" id="WP_007502225.1">
    <property type="nucleotide sequence ID" value="NZ_AFCE01000027.1"/>
</dbReference>
<dbReference type="InterPro" id="IPR005475">
    <property type="entry name" value="Transketolase-like_Pyr-bd"/>
</dbReference>
<feature type="domain" description="Transketolase-like pyrimidine-binding" evidence="4">
    <location>
        <begin position="31"/>
        <end position="206"/>
    </location>
</feature>
<evidence type="ECO:0000313" key="6">
    <source>
        <dbReference type="Proteomes" id="UP000010716"/>
    </source>
</evidence>
<dbReference type="Gene3D" id="3.40.50.970">
    <property type="match status" value="1"/>
</dbReference>
<keyword evidence="3" id="KW-0786">Thiamine pyrophosphate</keyword>
<comment type="caution">
    <text evidence="5">The sequence shown here is derived from an EMBL/GenBank/DDBJ whole genome shotgun (WGS) entry which is preliminary data.</text>
</comment>
<dbReference type="PANTHER" id="PTHR43257:SF2">
    <property type="entry name" value="PYRUVATE DEHYDROGENASE E1 COMPONENT SUBUNIT BETA"/>
    <property type="match status" value="1"/>
</dbReference>
<evidence type="ECO:0000313" key="5">
    <source>
        <dbReference type="EMBL" id="EGL84219.1"/>
    </source>
</evidence>
<evidence type="ECO:0000256" key="3">
    <source>
        <dbReference type="ARBA" id="ARBA00023052"/>
    </source>
</evidence>
<dbReference type="InterPro" id="IPR033248">
    <property type="entry name" value="Transketolase_C"/>
</dbReference>
<comment type="cofactor">
    <cofactor evidence="1">
        <name>thiamine diphosphate</name>
        <dbReference type="ChEBI" id="CHEBI:58937"/>
    </cofactor>
</comment>
<dbReference type="AlphaFoldDB" id="F5L361"/>
<dbReference type="Gene3D" id="3.40.50.920">
    <property type="match status" value="1"/>
</dbReference>
<dbReference type="EMBL" id="AFCE01000027">
    <property type="protein sequence ID" value="EGL84219.1"/>
    <property type="molecule type" value="Genomic_DNA"/>
</dbReference>
<dbReference type="PANTHER" id="PTHR43257">
    <property type="entry name" value="PYRUVATE DEHYDROGENASE E1 COMPONENT BETA SUBUNIT"/>
    <property type="match status" value="1"/>
</dbReference>
<dbReference type="FunFam" id="3.40.50.920:FF:000001">
    <property type="entry name" value="Pyruvate dehydrogenase E1 beta subunit"/>
    <property type="match status" value="1"/>
</dbReference>
<dbReference type="Pfam" id="PF02779">
    <property type="entry name" value="Transket_pyr"/>
    <property type="match status" value="1"/>
</dbReference>
<dbReference type="CDD" id="cd07036">
    <property type="entry name" value="TPP_PYR_E1-PDHc-beta_like"/>
    <property type="match status" value="1"/>
</dbReference>
<dbReference type="FunFam" id="3.40.50.970:FF:000001">
    <property type="entry name" value="Pyruvate dehydrogenase E1 beta subunit"/>
    <property type="match status" value="1"/>
</dbReference>
<dbReference type="eggNOG" id="COG0022">
    <property type="taxonomic scope" value="Bacteria"/>
</dbReference>
<dbReference type="SMART" id="SM00861">
    <property type="entry name" value="Transket_pyr"/>
    <property type="match status" value="1"/>
</dbReference>
<dbReference type="Proteomes" id="UP000010716">
    <property type="component" value="Unassembled WGS sequence"/>
</dbReference>
<evidence type="ECO:0000256" key="1">
    <source>
        <dbReference type="ARBA" id="ARBA00001964"/>
    </source>
</evidence>